<evidence type="ECO:0000256" key="1">
    <source>
        <dbReference type="SAM" id="MobiDB-lite"/>
    </source>
</evidence>
<feature type="compositionally biased region" description="Acidic residues" evidence="1">
    <location>
        <begin position="52"/>
        <end position="63"/>
    </location>
</feature>
<name>A0AAV9RS01_9TELE</name>
<dbReference type="EMBL" id="JAHHUM010001467">
    <property type="protein sequence ID" value="KAK5611643.1"/>
    <property type="molecule type" value="Genomic_DNA"/>
</dbReference>
<dbReference type="AlphaFoldDB" id="A0AAV9RS01"/>
<reference evidence="2 3" key="1">
    <citation type="submission" date="2021-06" db="EMBL/GenBank/DDBJ databases">
        <authorList>
            <person name="Palmer J.M."/>
        </authorList>
    </citation>
    <scope>NUCLEOTIDE SEQUENCE [LARGE SCALE GENOMIC DNA]</scope>
    <source>
        <strain evidence="2 3">MEX-2019</strain>
        <tissue evidence="2">Muscle</tissue>
    </source>
</reference>
<protein>
    <submittedName>
        <fullName evidence="2">Uncharacterized protein</fullName>
    </submittedName>
</protein>
<keyword evidence="3" id="KW-1185">Reference proteome</keyword>
<comment type="caution">
    <text evidence="2">The sequence shown here is derived from an EMBL/GenBank/DDBJ whole genome shotgun (WGS) entry which is preliminary data.</text>
</comment>
<proteinExistence type="predicted"/>
<organism evidence="2 3">
    <name type="scientific">Crenichthys baileyi</name>
    <name type="common">White River springfish</name>
    <dbReference type="NCBI Taxonomy" id="28760"/>
    <lineage>
        <taxon>Eukaryota</taxon>
        <taxon>Metazoa</taxon>
        <taxon>Chordata</taxon>
        <taxon>Craniata</taxon>
        <taxon>Vertebrata</taxon>
        <taxon>Euteleostomi</taxon>
        <taxon>Actinopterygii</taxon>
        <taxon>Neopterygii</taxon>
        <taxon>Teleostei</taxon>
        <taxon>Neoteleostei</taxon>
        <taxon>Acanthomorphata</taxon>
        <taxon>Ovalentaria</taxon>
        <taxon>Atherinomorphae</taxon>
        <taxon>Cyprinodontiformes</taxon>
        <taxon>Goodeidae</taxon>
        <taxon>Crenichthys</taxon>
    </lineage>
</organism>
<feature type="compositionally biased region" description="Basic and acidic residues" evidence="1">
    <location>
        <begin position="11"/>
        <end position="51"/>
    </location>
</feature>
<dbReference type="Proteomes" id="UP001311232">
    <property type="component" value="Unassembled WGS sequence"/>
</dbReference>
<sequence>MIMILANMKTGIDKEANRDKDEEACREKEQENKTPEEEHKVKGVVKEMQTDREEEEEEEEVEIQVEVLKGRDSKEAEMNS</sequence>
<feature type="region of interest" description="Disordered" evidence="1">
    <location>
        <begin position="1"/>
        <end position="63"/>
    </location>
</feature>
<evidence type="ECO:0000313" key="3">
    <source>
        <dbReference type="Proteomes" id="UP001311232"/>
    </source>
</evidence>
<accession>A0AAV9RS01</accession>
<gene>
    <name evidence="2" type="ORF">CRENBAI_013248</name>
</gene>
<evidence type="ECO:0000313" key="2">
    <source>
        <dbReference type="EMBL" id="KAK5611643.1"/>
    </source>
</evidence>